<evidence type="ECO:0000313" key="19">
    <source>
        <dbReference type="EMBL" id="KAF6226548.1"/>
    </source>
</evidence>
<dbReference type="FunFam" id="2.40.30.10:FF:000032">
    <property type="entry name" value="NADH-cytochrome b5 reductase"/>
    <property type="match status" value="1"/>
</dbReference>
<dbReference type="AlphaFoldDB" id="A0A8H6FG27"/>
<evidence type="ECO:0000259" key="18">
    <source>
        <dbReference type="PROSITE" id="PS51384"/>
    </source>
</evidence>
<feature type="binding site" evidence="15">
    <location>
        <position position="166"/>
    </location>
    <ligand>
        <name>FAD</name>
        <dbReference type="ChEBI" id="CHEBI:57692"/>
    </ligand>
</feature>
<comment type="similarity">
    <text evidence="3 16">Belongs to the flavoprotein pyridine nucleotide cytochrome reductase family.</text>
</comment>
<evidence type="ECO:0000256" key="14">
    <source>
        <dbReference type="ARBA" id="ARBA00047682"/>
    </source>
</evidence>
<dbReference type="RefSeq" id="XP_037155101.1">
    <property type="nucleotide sequence ID" value="XM_037300275.1"/>
</dbReference>
<dbReference type="GeneID" id="59337809"/>
<dbReference type="PROSITE" id="PS51384">
    <property type="entry name" value="FAD_FR"/>
    <property type="match status" value="1"/>
</dbReference>
<accession>A0A8H6FG27</accession>
<dbReference type="InterPro" id="IPR008333">
    <property type="entry name" value="Cbr1-like_FAD-bd_dom"/>
</dbReference>
<dbReference type="CDD" id="cd06183">
    <property type="entry name" value="cyt_b5_reduct_like"/>
    <property type="match status" value="1"/>
</dbReference>
<keyword evidence="4 15" id="KW-0285">Flavoprotein</keyword>
<dbReference type="GO" id="GO:0006696">
    <property type="term" value="P:ergosterol biosynthetic process"/>
    <property type="evidence" value="ECO:0007669"/>
    <property type="project" value="TreeGrafter"/>
</dbReference>
<evidence type="ECO:0000256" key="3">
    <source>
        <dbReference type="ARBA" id="ARBA00006105"/>
    </source>
</evidence>
<comment type="subcellular location">
    <subcellularLocation>
        <location evidence="2">Mitochondrion outer membrane</location>
        <topology evidence="2">Single-pass membrane protein</topology>
    </subcellularLocation>
</comment>
<proteinExistence type="inferred from homology"/>
<evidence type="ECO:0000256" key="2">
    <source>
        <dbReference type="ARBA" id="ARBA00004572"/>
    </source>
</evidence>
<organism evidence="19 20">
    <name type="scientific">Letharia lupina</name>
    <dbReference type="NCBI Taxonomy" id="560253"/>
    <lineage>
        <taxon>Eukaryota</taxon>
        <taxon>Fungi</taxon>
        <taxon>Dikarya</taxon>
        <taxon>Ascomycota</taxon>
        <taxon>Pezizomycotina</taxon>
        <taxon>Lecanoromycetes</taxon>
        <taxon>OSLEUM clade</taxon>
        <taxon>Lecanoromycetidae</taxon>
        <taxon>Lecanorales</taxon>
        <taxon>Lecanorineae</taxon>
        <taxon>Parmeliaceae</taxon>
        <taxon>Letharia</taxon>
    </lineage>
</organism>
<gene>
    <name evidence="19" type="ORF">HO133_009414</name>
</gene>
<dbReference type="SUPFAM" id="SSF63380">
    <property type="entry name" value="Riboflavin synthase domain-like"/>
    <property type="match status" value="1"/>
</dbReference>
<feature type="compositionally biased region" description="Low complexity" evidence="17">
    <location>
        <begin position="92"/>
        <end position="102"/>
    </location>
</feature>
<dbReference type="Pfam" id="PF00970">
    <property type="entry name" value="FAD_binding_6"/>
    <property type="match status" value="1"/>
</dbReference>
<dbReference type="InterPro" id="IPR039261">
    <property type="entry name" value="FNR_nucleotide-bd"/>
</dbReference>
<dbReference type="FunFam" id="3.40.50.80:FF:000009">
    <property type="entry name" value="NADH-cytochrome b5 reductase"/>
    <property type="match status" value="1"/>
</dbReference>
<feature type="compositionally biased region" description="Basic and acidic residues" evidence="17">
    <location>
        <begin position="60"/>
        <end position="90"/>
    </location>
</feature>
<sequence>MLATKVFRSAQPLRSNVRRYASPPGPASTGSSNNAIYALLAGAGLLGGGYYYYRITEPKPEAHAPPSADERKTVPKPEAHAPSLADERKTVPSSPAPSASAPQKAFRGGDQGFVDLKLESVEEINHNTKKFRFALPNSDDVSGLSIASALLTKYKGPEMEKPVIRPYTPTSDEDAKGYLDFVIKVYPNGPMSEHLHAMKPDQRLDFKGPIPKYPWEANKHDHIALIAGGTGITPMYQLARAIFKNPADRTKVTLVFGNLTEADILLKPEFEDLENTYPNRFRAFYVLDRPPEGWPQGKGHITAELLKTVLPEPKEENVKIFVCGPPGLYKAVSGAKKSVAEQGELTGMLKELGYRQDQVYKF</sequence>
<evidence type="ECO:0000256" key="11">
    <source>
        <dbReference type="ARBA" id="ARBA00023128"/>
    </source>
</evidence>
<dbReference type="InterPro" id="IPR017938">
    <property type="entry name" value="Riboflavin_synthase-like_b-brl"/>
</dbReference>
<dbReference type="GO" id="GO:0005741">
    <property type="term" value="C:mitochondrial outer membrane"/>
    <property type="evidence" value="ECO:0007669"/>
    <property type="project" value="UniProtKB-SubCell"/>
</dbReference>
<evidence type="ECO:0000256" key="4">
    <source>
        <dbReference type="ARBA" id="ARBA00022630"/>
    </source>
</evidence>
<comment type="cofactor">
    <cofactor evidence="1 15 16">
        <name>FAD</name>
        <dbReference type="ChEBI" id="CHEBI:57692"/>
    </cofactor>
</comment>
<evidence type="ECO:0000256" key="6">
    <source>
        <dbReference type="ARBA" id="ARBA00022787"/>
    </source>
</evidence>
<dbReference type="InterPro" id="IPR001433">
    <property type="entry name" value="OxRdtase_FAD/NAD-bd"/>
</dbReference>
<evidence type="ECO:0000256" key="17">
    <source>
        <dbReference type="SAM" id="MobiDB-lite"/>
    </source>
</evidence>
<dbReference type="PRINTS" id="PR00406">
    <property type="entry name" value="CYTB5RDTASE"/>
</dbReference>
<keyword evidence="20" id="KW-1185">Reference proteome</keyword>
<feature type="binding site" evidence="15">
    <location>
        <position position="165"/>
    </location>
    <ligand>
        <name>FAD</name>
        <dbReference type="ChEBI" id="CHEBI:57692"/>
    </ligand>
</feature>
<evidence type="ECO:0000256" key="7">
    <source>
        <dbReference type="ARBA" id="ARBA00022827"/>
    </source>
</evidence>
<dbReference type="GO" id="GO:0090524">
    <property type="term" value="F:cytochrome-b5 reductase activity, acting on NADH"/>
    <property type="evidence" value="ECO:0007669"/>
    <property type="project" value="UniProtKB-EC"/>
</dbReference>
<dbReference type="InterPro" id="IPR001834">
    <property type="entry name" value="CBR-like"/>
</dbReference>
<feature type="binding site" evidence="15">
    <location>
        <position position="192"/>
    </location>
    <ligand>
        <name>FAD</name>
        <dbReference type="ChEBI" id="CHEBI:57692"/>
    </ligand>
</feature>
<feature type="binding site" evidence="15">
    <location>
        <position position="182"/>
    </location>
    <ligand>
        <name>FAD</name>
        <dbReference type="ChEBI" id="CHEBI:57692"/>
    </ligand>
</feature>
<protein>
    <recommendedName>
        <fullName evidence="16">NADH-cytochrome b5 reductase</fullName>
        <ecNumber evidence="16">1.6.2.2</ecNumber>
    </recommendedName>
</protein>
<feature type="binding site" evidence="15">
    <location>
        <position position="191"/>
    </location>
    <ligand>
        <name>FAD</name>
        <dbReference type="ChEBI" id="CHEBI:57692"/>
    </ligand>
</feature>
<dbReference type="InterPro" id="IPR017927">
    <property type="entry name" value="FAD-bd_FR_type"/>
</dbReference>
<comment type="caution">
    <text evidence="19">The sequence shown here is derived from an EMBL/GenBank/DDBJ whole genome shotgun (WGS) entry which is preliminary data.</text>
</comment>
<evidence type="ECO:0000313" key="20">
    <source>
        <dbReference type="Proteomes" id="UP000593566"/>
    </source>
</evidence>
<evidence type="ECO:0000256" key="13">
    <source>
        <dbReference type="ARBA" id="ARBA00037464"/>
    </source>
</evidence>
<feature type="binding site" evidence="15">
    <location>
        <position position="167"/>
    </location>
    <ligand>
        <name>FAD</name>
        <dbReference type="ChEBI" id="CHEBI:57692"/>
    </ligand>
</feature>
<keyword evidence="9 16" id="KW-0560">Oxidoreductase</keyword>
<keyword evidence="12" id="KW-0472">Membrane</keyword>
<dbReference type="InterPro" id="IPR001709">
    <property type="entry name" value="Flavoprot_Pyr_Nucl_cyt_Rdtase"/>
</dbReference>
<evidence type="ECO:0000256" key="10">
    <source>
        <dbReference type="ARBA" id="ARBA00023027"/>
    </source>
</evidence>
<evidence type="ECO:0000256" key="16">
    <source>
        <dbReference type="RuleBase" id="RU361226"/>
    </source>
</evidence>
<dbReference type="PANTHER" id="PTHR19370">
    <property type="entry name" value="NADH-CYTOCHROME B5 REDUCTASE"/>
    <property type="match status" value="1"/>
</dbReference>
<evidence type="ECO:0000256" key="9">
    <source>
        <dbReference type="ARBA" id="ARBA00023002"/>
    </source>
</evidence>
<dbReference type="Gene3D" id="3.40.50.80">
    <property type="entry name" value="Nucleotide-binding domain of ferredoxin-NADP reductase (FNR) module"/>
    <property type="match status" value="1"/>
</dbReference>
<name>A0A8H6FG27_9LECA</name>
<comment type="function">
    <text evidence="13">May mediate the reduction of outer membrane cytochrome b5.</text>
</comment>
<evidence type="ECO:0000256" key="1">
    <source>
        <dbReference type="ARBA" id="ARBA00001974"/>
    </source>
</evidence>
<keyword evidence="10 16" id="KW-0520">NAD</keyword>
<dbReference type="Proteomes" id="UP000593566">
    <property type="component" value="Unassembled WGS sequence"/>
</dbReference>
<feature type="binding site" evidence="15">
    <location>
        <position position="184"/>
    </location>
    <ligand>
        <name>FAD</name>
        <dbReference type="ChEBI" id="CHEBI:57692"/>
    </ligand>
</feature>
<dbReference type="EMBL" id="JACCJB010000006">
    <property type="protein sequence ID" value="KAF6226548.1"/>
    <property type="molecule type" value="Genomic_DNA"/>
</dbReference>
<dbReference type="PRINTS" id="PR00371">
    <property type="entry name" value="FPNCR"/>
</dbReference>
<feature type="domain" description="FAD-binding FR-type" evidence="18">
    <location>
        <begin position="111"/>
        <end position="216"/>
    </location>
</feature>
<evidence type="ECO:0000256" key="5">
    <source>
        <dbReference type="ARBA" id="ARBA00022692"/>
    </source>
</evidence>
<reference evidence="19 20" key="1">
    <citation type="journal article" date="2020" name="Genomics">
        <title>Complete, high-quality genomes from long-read metagenomic sequencing of two wolf lichen thalli reveals enigmatic genome architecture.</title>
        <authorList>
            <person name="McKenzie S.K."/>
            <person name="Walston R.F."/>
            <person name="Allen J.L."/>
        </authorList>
    </citation>
    <scope>NUCLEOTIDE SEQUENCE [LARGE SCALE GENOMIC DNA]</scope>
    <source>
        <strain evidence="19">WasteWater1</strain>
    </source>
</reference>
<dbReference type="SUPFAM" id="SSF52343">
    <property type="entry name" value="Ferredoxin reductase-like, C-terminal NADP-linked domain"/>
    <property type="match status" value="1"/>
</dbReference>
<evidence type="ECO:0000256" key="12">
    <source>
        <dbReference type="ARBA" id="ARBA00023136"/>
    </source>
</evidence>
<keyword evidence="11" id="KW-0496">Mitochondrion</keyword>
<comment type="catalytic activity">
    <reaction evidence="14 16">
        <text>2 Fe(III)-[cytochrome b5] + NADH = 2 Fe(II)-[cytochrome b5] + NAD(+) + H(+)</text>
        <dbReference type="Rhea" id="RHEA:46680"/>
        <dbReference type="Rhea" id="RHEA-COMP:10438"/>
        <dbReference type="Rhea" id="RHEA-COMP:10439"/>
        <dbReference type="ChEBI" id="CHEBI:15378"/>
        <dbReference type="ChEBI" id="CHEBI:29033"/>
        <dbReference type="ChEBI" id="CHEBI:29034"/>
        <dbReference type="ChEBI" id="CHEBI:57540"/>
        <dbReference type="ChEBI" id="CHEBI:57945"/>
        <dbReference type="EC" id="1.6.2.2"/>
    </reaction>
</comment>
<dbReference type="PANTHER" id="PTHR19370:SF171">
    <property type="entry name" value="NADH-CYTOCHROME B5 REDUCTASE 2"/>
    <property type="match status" value="1"/>
</dbReference>
<keyword evidence="8" id="KW-1133">Transmembrane helix</keyword>
<evidence type="ECO:0000256" key="8">
    <source>
        <dbReference type="ARBA" id="ARBA00022989"/>
    </source>
</evidence>
<evidence type="ECO:0000256" key="15">
    <source>
        <dbReference type="PIRSR" id="PIRSR601834-1"/>
    </source>
</evidence>
<keyword evidence="6" id="KW-1000">Mitochondrion outer membrane</keyword>
<feature type="region of interest" description="Disordered" evidence="17">
    <location>
        <begin position="60"/>
        <end position="108"/>
    </location>
</feature>
<dbReference type="EC" id="1.6.2.2" evidence="16"/>
<keyword evidence="7 15" id="KW-0274">FAD</keyword>
<dbReference type="Pfam" id="PF00175">
    <property type="entry name" value="NAD_binding_1"/>
    <property type="match status" value="1"/>
</dbReference>
<feature type="binding site" evidence="15">
    <location>
        <position position="233"/>
    </location>
    <ligand>
        <name>FAD</name>
        <dbReference type="ChEBI" id="CHEBI:57692"/>
    </ligand>
</feature>
<keyword evidence="5" id="KW-0812">Transmembrane</keyword>
<dbReference type="Gene3D" id="2.40.30.10">
    <property type="entry name" value="Translation factors"/>
    <property type="match status" value="1"/>
</dbReference>